<comment type="caution">
    <text evidence="4">The sequence shown here is derived from an EMBL/GenBank/DDBJ whole genome shotgun (WGS) entry which is preliminary data.</text>
</comment>
<organism evidence="4 5">
    <name type="scientific">Nocardia thailandica</name>
    <dbReference type="NCBI Taxonomy" id="257275"/>
    <lineage>
        <taxon>Bacteria</taxon>
        <taxon>Bacillati</taxon>
        <taxon>Actinomycetota</taxon>
        <taxon>Actinomycetes</taxon>
        <taxon>Mycobacteriales</taxon>
        <taxon>Nocardiaceae</taxon>
        <taxon>Nocardia</taxon>
    </lineage>
</organism>
<sequence>MRKVAVVLVGLLGLLLLAGCGGEETSSDSAGSGAAPTVRGPAAAAPGLREQSPKDSPAPTVTADRKEVVTGSVSITAGDPIAAAATIAGQVTALNGRIDSRTEQPGTGTGDSKPSASLTVRVPADRTDGFLDGLGSVGTVTRVTTNRDDVTQQWQDLDARIRALQTSVDRLRTLMSQATDTADLLAAEQALSSRQGELDSLTSQKRLLDDQVALSTLTLSITTDKPVAREDDSFWGGVVAGWHGLLDWLHDAVVFVGKAIPWLGFFAVIGALLWLVVRPLRRRRRARAAANRGTVAVSTGADSSAPGGSAASGAGPAGGAPDGDGGTR</sequence>
<feature type="region of interest" description="Disordered" evidence="1">
    <location>
        <begin position="293"/>
        <end position="328"/>
    </location>
</feature>
<feature type="region of interest" description="Disordered" evidence="1">
    <location>
        <begin position="23"/>
        <end position="64"/>
    </location>
</feature>
<dbReference type="Pfam" id="PF14257">
    <property type="entry name" value="DUF4349"/>
    <property type="match status" value="1"/>
</dbReference>
<feature type="transmembrane region" description="Helical" evidence="2">
    <location>
        <begin position="259"/>
        <end position="277"/>
    </location>
</feature>
<feature type="compositionally biased region" description="Low complexity" evidence="1">
    <location>
        <begin position="293"/>
        <end position="314"/>
    </location>
</feature>
<dbReference type="PROSITE" id="PS51257">
    <property type="entry name" value="PROKAR_LIPOPROTEIN"/>
    <property type="match status" value="1"/>
</dbReference>
<keyword evidence="5" id="KW-1185">Reference proteome</keyword>
<dbReference type="Proteomes" id="UP001601444">
    <property type="component" value="Unassembled WGS sequence"/>
</dbReference>
<proteinExistence type="predicted"/>
<evidence type="ECO:0000256" key="1">
    <source>
        <dbReference type="SAM" id="MobiDB-lite"/>
    </source>
</evidence>
<evidence type="ECO:0000256" key="2">
    <source>
        <dbReference type="SAM" id="Phobius"/>
    </source>
</evidence>
<reference evidence="4 5" key="1">
    <citation type="submission" date="2024-10" db="EMBL/GenBank/DDBJ databases">
        <title>The Natural Products Discovery Center: Release of the First 8490 Sequenced Strains for Exploring Actinobacteria Biosynthetic Diversity.</title>
        <authorList>
            <person name="Kalkreuter E."/>
            <person name="Kautsar S.A."/>
            <person name="Yang D."/>
            <person name="Bader C.D."/>
            <person name="Teijaro C.N."/>
            <person name="Fluegel L."/>
            <person name="Davis C.M."/>
            <person name="Simpson J.R."/>
            <person name="Lauterbach L."/>
            <person name="Steele A.D."/>
            <person name="Gui C."/>
            <person name="Meng S."/>
            <person name="Li G."/>
            <person name="Viehrig K."/>
            <person name="Ye F."/>
            <person name="Su P."/>
            <person name="Kiefer A.F."/>
            <person name="Nichols A."/>
            <person name="Cepeda A.J."/>
            <person name="Yan W."/>
            <person name="Fan B."/>
            <person name="Jiang Y."/>
            <person name="Adhikari A."/>
            <person name="Zheng C.-J."/>
            <person name="Schuster L."/>
            <person name="Cowan T.M."/>
            <person name="Smanski M.J."/>
            <person name="Chevrette M.G."/>
            <person name="De Carvalho L.P.S."/>
            <person name="Shen B."/>
        </authorList>
    </citation>
    <scope>NUCLEOTIDE SEQUENCE [LARGE SCALE GENOMIC DNA]</scope>
    <source>
        <strain evidence="4 5">NPDC004045</strain>
    </source>
</reference>
<feature type="domain" description="DUF4349" evidence="3">
    <location>
        <begin position="65"/>
        <end position="274"/>
    </location>
</feature>
<evidence type="ECO:0000259" key="3">
    <source>
        <dbReference type="Pfam" id="PF14257"/>
    </source>
</evidence>
<dbReference type="RefSeq" id="WP_387699486.1">
    <property type="nucleotide sequence ID" value="NZ_JBIAMX010000003.1"/>
</dbReference>
<feature type="compositionally biased region" description="Gly residues" evidence="1">
    <location>
        <begin position="315"/>
        <end position="328"/>
    </location>
</feature>
<accession>A0ABW6PJW1</accession>
<feature type="compositionally biased region" description="Polar residues" evidence="1">
    <location>
        <begin position="103"/>
        <end position="117"/>
    </location>
</feature>
<feature type="region of interest" description="Disordered" evidence="1">
    <location>
        <begin position="96"/>
        <end position="117"/>
    </location>
</feature>
<keyword evidence="2" id="KW-0472">Membrane</keyword>
<name>A0ABW6PJW1_9NOCA</name>
<keyword evidence="2" id="KW-0812">Transmembrane</keyword>
<feature type="compositionally biased region" description="Low complexity" evidence="1">
    <location>
        <begin position="33"/>
        <end position="47"/>
    </location>
</feature>
<keyword evidence="2" id="KW-1133">Transmembrane helix</keyword>
<protein>
    <submittedName>
        <fullName evidence="4">DUF4349 domain-containing protein</fullName>
    </submittedName>
</protein>
<evidence type="ECO:0000313" key="4">
    <source>
        <dbReference type="EMBL" id="MFF0542682.1"/>
    </source>
</evidence>
<dbReference type="EMBL" id="JBIAMX010000003">
    <property type="protein sequence ID" value="MFF0542682.1"/>
    <property type="molecule type" value="Genomic_DNA"/>
</dbReference>
<gene>
    <name evidence="4" type="ORF">ACFYTF_07575</name>
</gene>
<dbReference type="InterPro" id="IPR025645">
    <property type="entry name" value="DUF4349"/>
</dbReference>
<evidence type="ECO:0000313" key="5">
    <source>
        <dbReference type="Proteomes" id="UP001601444"/>
    </source>
</evidence>